<reference evidence="1 2" key="1">
    <citation type="journal article" date="2022" name="G3 (Bethesda)">
        <title>Evaluating Illumina-, Nanopore-, and PacBio-based genome assembly strategies with the bald notothen, Trematomus borchgrevinki.</title>
        <authorList>
            <person name="Rayamajhi N."/>
            <person name="Cheng C.C."/>
            <person name="Catchen J.M."/>
        </authorList>
    </citation>
    <scope>NUCLEOTIDE SEQUENCE [LARGE SCALE GENOMIC DNA]</scope>
    <source>
        <strain evidence="1">AGRC-2024</strain>
    </source>
</reference>
<gene>
    <name evidence="1" type="ORF">OYC64_002247</name>
</gene>
<reference evidence="1 2" key="2">
    <citation type="journal article" date="2024" name="G3 (Bethesda)">
        <title>The genome of the cryopelagic Antarctic bald notothen, Trematomus borchgrevinki.</title>
        <authorList>
            <person name="Rayamajhi N."/>
            <person name="Rivera-Colon A.G."/>
            <person name="Minhas B.F."/>
            <person name="Cheng C.C."/>
            <person name="Catchen J.M."/>
        </authorList>
    </citation>
    <scope>NUCLEOTIDE SEQUENCE [LARGE SCALE GENOMIC DNA]</scope>
    <source>
        <strain evidence="1">AGRC-2024</strain>
    </source>
</reference>
<proteinExistence type="predicted"/>
<organism evidence="1 2">
    <name type="scientific">Pagothenia borchgrevinki</name>
    <name type="common">Bald rockcod</name>
    <name type="synonym">Trematomus borchgrevinki</name>
    <dbReference type="NCBI Taxonomy" id="8213"/>
    <lineage>
        <taxon>Eukaryota</taxon>
        <taxon>Metazoa</taxon>
        <taxon>Chordata</taxon>
        <taxon>Craniata</taxon>
        <taxon>Vertebrata</taxon>
        <taxon>Euteleostomi</taxon>
        <taxon>Actinopterygii</taxon>
        <taxon>Neopterygii</taxon>
        <taxon>Teleostei</taxon>
        <taxon>Neoteleostei</taxon>
        <taxon>Acanthomorphata</taxon>
        <taxon>Eupercaria</taxon>
        <taxon>Perciformes</taxon>
        <taxon>Notothenioidei</taxon>
        <taxon>Nototheniidae</taxon>
        <taxon>Pagothenia</taxon>
    </lineage>
</organism>
<name>A0ABD2H8T4_PAGBO</name>
<dbReference type="EMBL" id="JBIYXZ010002071">
    <property type="protein sequence ID" value="KAL3062398.1"/>
    <property type="molecule type" value="Genomic_DNA"/>
</dbReference>
<sequence>MCVDVVTEKAIKITKDYPFLFERALKERIQILQKLQTLDADTCSLVKWYGSFYLPSLTSSMCVGAN</sequence>
<comment type="caution">
    <text evidence="1">The sequence shown here is derived from an EMBL/GenBank/DDBJ whole genome shotgun (WGS) entry which is preliminary data.</text>
</comment>
<protein>
    <submittedName>
        <fullName evidence="1">Uncharacterized protein</fullName>
    </submittedName>
</protein>
<evidence type="ECO:0000313" key="1">
    <source>
        <dbReference type="EMBL" id="KAL3062398.1"/>
    </source>
</evidence>
<keyword evidence="2" id="KW-1185">Reference proteome</keyword>
<evidence type="ECO:0000313" key="2">
    <source>
        <dbReference type="Proteomes" id="UP001619887"/>
    </source>
</evidence>
<dbReference type="Proteomes" id="UP001619887">
    <property type="component" value="Unassembled WGS sequence"/>
</dbReference>
<accession>A0ABD2H8T4</accession>
<dbReference type="AlphaFoldDB" id="A0ABD2H8T4"/>